<protein>
    <submittedName>
        <fullName evidence="7">Type II secretory pathway ATPase PulE/Tfp pilus assembly pathway ATPase PilB-like protein</fullName>
    </submittedName>
</protein>
<dbReference type="GO" id="GO:0016887">
    <property type="term" value="F:ATP hydrolysis activity"/>
    <property type="evidence" value="ECO:0007669"/>
    <property type="project" value="TreeGrafter"/>
</dbReference>
<dbReference type="GO" id="GO:0005886">
    <property type="term" value="C:plasma membrane"/>
    <property type="evidence" value="ECO:0007669"/>
    <property type="project" value="TreeGrafter"/>
</dbReference>
<keyword evidence="8" id="KW-1185">Reference proteome</keyword>
<dbReference type="AlphaFoldDB" id="D2QYW5"/>
<dbReference type="OrthoDB" id="244550at2"/>
<sequence length="607" mass="66529" precursor="true">MLRLFALLLLAAVFLAAGAEVAVAQEAWPQYTTDTSHNIVRGPGFYFAIWKLVLLVIPFFLWVKSTDWVSRDLAEIGEGIGLPPDVWNPIMVLTFPLVFVTLTLGIPIFLAGYALAIIAYVAPLAAYVVTRNAKVPNEQKVFTPEHILRKIKNFGKKGGGQDAAPKQPWELGPTVEFTPNSPLASVNQAAVIEARQIPAFVPVKFMIADAIENRADKILLEFTADAVAVRYMIDSVWHNANPKVHDKDPLNRAMGDNMLLVLKRIAQLNGADRRSRQEGKFKLEYSGAKYDIVMLTQGTPTGERVLINFAIITKTVKSLEDLGMREKMRDTLKDLIGPGATGIVVISTMPGDGLTSTWVAALRSTDRLMRDFISIEDKAKPEPDIENVGSQKFDAAAGQNPAAMVPGLILKQPEVMCFPEVTSGDALELAGDWIENETKLVIASIRAKDCVDAIQRVMALKPGDVFTRVIKGALYQRTVRKLCTGCREAVPATPEILQRLGIPAGRVQVLYREKQPLPPGQPPPPKKKGEPEVCPECKGIGYKGRTGIFEILVLNDEIRAALAKNAKPEIIKQLARKAGNRTLQEEAILLIASGVTSLAEVQRVLKQ</sequence>
<evidence type="ECO:0000256" key="3">
    <source>
        <dbReference type="ARBA" id="ARBA00022840"/>
    </source>
</evidence>
<feature type="domain" description="Bacterial type II secretion system protein E" evidence="6">
    <location>
        <begin position="203"/>
        <end position="603"/>
    </location>
</feature>
<dbReference type="GO" id="GO:0005524">
    <property type="term" value="F:ATP binding"/>
    <property type="evidence" value="ECO:0007669"/>
    <property type="project" value="UniProtKB-KW"/>
</dbReference>
<keyword evidence="5" id="KW-0732">Signal</keyword>
<keyword evidence="2" id="KW-0547">Nucleotide-binding</keyword>
<keyword evidence="4" id="KW-0472">Membrane</keyword>
<dbReference type="InterPro" id="IPR027417">
    <property type="entry name" value="P-loop_NTPase"/>
</dbReference>
<dbReference type="KEGG" id="psl:Psta_1745"/>
<feature type="signal peptide" evidence="5">
    <location>
        <begin position="1"/>
        <end position="24"/>
    </location>
</feature>
<evidence type="ECO:0000313" key="7">
    <source>
        <dbReference type="EMBL" id="ADB16420.1"/>
    </source>
</evidence>
<dbReference type="Proteomes" id="UP000001887">
    <property type="component" value="Chromosome"/>
</dbReference>
<evidence type="ECO:0000256" key="2">
    <source>
        <dbReference type="ARBA" id="ARBA00022741"/>
    </source>
</evidence>
<organism evidence="7 8">
    <name type="scientific">Pirellula staleyi (strain ATCC 27377 / DSM 6068 / ICPB 4128)</name>
    <name type="common">Pirella staleyi</name>
    <dbReference type="NCBI Taxonomy" id="530564"/>
    <lineage>
        <taxon>Bacteria</taxon>
        <taxon>Pseudomonadati</taxon>
        <taxon>Planctomycetota</taxon>
        <taxon>Planctomycetia</taxon>
        <taxon>Pirellulales</taxon>
        <taxon>Pirellulaceae</taxon>
        <taxon>Pirellula</taxon>
    </lineage>
</organism>
<comment type="similarity">
    <text evidence="1">Belongs to the GSP E family.</text>
</comment>
<evidence type="ECO:0000256" key="4">
    <source>
        <dbReference type="SAM" id="Phobius"/>
    </source>
</evidence>
<dbReference type="HOGENOM" id="CLU_013446_2_2_0"/>
<keyword evidence="4" id="KW-0812">Transmembrane</keyword>
<dbReference type="InterPro" id="IPR001482">
    <property type="entry name" value="T2SS/T4SS_dom"/>
</dbReference>
<keyword evidence="4" id="KW-1133">Transmembrane helix</keyword>
<evidence type="ECO:0000259" key="6">
    <source>
        <dbReference type="Pfam" id="PF00437"/>
    </source>
</evidence>
<dbReference type="eggNOG" id="COG2804">
    <property type="taxonomic scope" value="Bacteria"/>
</dbReference>
<dbReference type="SUPFAM" id="SSF52540">
    <property type="entry name" value="P-loop containing nucleoside triphosphate hydrolases"/>
    <property type="match status" value="1"/>
</dbReference>
<dbReference type="PANTHER" id="PTHR30258">
    <property type="entry name" value="TYPE II SECRETION SYSTEM PROTEIN GSPE-RELATED"/>
    <property type="match status" value="1"/>
</dbReference>
<keyword evidence="3" id="KW-0067">ATP-binding</keyword>
<dbReference type="Pfam" id="PF00437">
    <property type="entry name" value="T2SSE"/>
    <property type="match status" value="1"/>
</dbReference>
<feature type="transmembrane region" description="Helical" evidence="4">
    <location>
        <begin position="44"/>
        <end position="63"/>
    </location>
</feature>
<proteinExistence type="inferred from homology"/>
<dbReference type="PANTHER" id="PTHR30258:SF2">
    <property type="entry name" value="COMG OPERON PROTEIN 1"/>
    <property type="match status" value="1"/>
</dbReference>
<evidence type="ECO:0000313" key="8">
    <source>
        <dbReference type="Proteomes" id="UP000001887"/>
    </source>
</evidence>
<evidence type="ECO:0000256" key="5">
    <source>
        <dbReference type="SAM" id="SignalP"/>
    </source>
</evidence>
<feature type="chain" id="PRO_5003035894" evidence="5">
    <location>
        <begin position="25"/>
        <end position="607"/>
    </location>
</feature>
<accession>D2QYW5</accession>
<dbReference type="Gene3D" id="3.30.450.90">
    <property type="match status" value="1"/>
</dbReference>
<reference evidence="7 8" key="1">
    <citation type="journal article" date="2009" name="Stand. Genomic Sci.">
        <title>Complete genome sequence of Pirellula staleyi type strain (ATCC 27377).</title>
        <authorList>
            <person name="Clum A."/>
            <person name="Tindall B.J."/>
            <person name="Sikorski J."/>
            <person name="Ivanova N."/>
            <person name="Mavrommatis K."/>
            <person name="Lucas S."/>
            <person name="Glavina del Rio T."/>
            <person name="Nolan M."/>
            <person name="Chen F."/>
            <person name="Tice H."/>
            <person name="Pitluck S."/>
            <person name="Cheng J.F."/>
            <person name="Chertkov O."/>
            <person name="Brettin T."/>
            <person name="Han C."/>
            <person name="Detter J.C."/>
            <person name="Kuske C."/>
            <person name="Bruce D."/>
            <person name="Goodwin L."/>
            <person name="Ovchinikova G."/>
            <person name="Pati A."/>
            <person name="Mikhailova N."/>
            <person name="Chen A."/>
            <person name="Palaniappan K."/>
            <person name="Land M."/>
            <person name="Hauser L."/>
            <person name="Chang Y.J."/>
            <person name="Jeffries C.D."/>
            <person name="Chain P."/>
            <person name="Rohde M."/>
            <person name="Goker M."/>
            <person name="Bristow J."/>
            <person name="Eisen J.A."/>
            <person name="Markowitz V."/>
            <person name="Hugenholtz P."/>
            <person name="Kyrpides N.C."/>
            <person name="Klenk H.P."/>
            <person name="Lapidus A."/>
        </authorList>
    </citation>
    <scope>NUCLEOTIDE SEQUENCE [LARGE SCALE GENOMIC DNA]</scope>
    <source>
        <strain evidence="8">ATCC 27377 / DSM 6068 / ICPB 4128</strain>
    </source>
</reference>
<dbReference type="STRING" id="530564.Psta_1745"/>
<gene>
    <name evidence="7" type="ordered locus">Psta_1745</name>
</gene>
<name>D2QYW5_PIRSD</name>
<dbReference type="Gene3D" id="3.40.50.300">
    <property type="entry name" value="P-loop containing nucleotide triphosphate hydrolases"/>
    <property type="match status" value="1"/>
</dbReference>
<evidence type="ECO:0000256" key="1">
    <source>
        <dbReference type="ARBA" id="ARBA00006611"/>
    </source>
</evidence>
<feature type="transmembrane region" description="Helical" evidence="4">
    <location>
        <begin position="97"/>
        <end position="122"/>
    </location>
</feature>
<dbReference type="EMBL" id="CP001848">
    <property type="protein sequence ID" value="ADB16420.1"/>
    <property type="molecule type" value="Genomic_DNA"/>
</dbReference>